<dbReference type="RefSeq" id="WP_093280834.1">
    <property type="nucleotide sequence ID" value="NZ_FOFS01000001.1"/>
</dbReference>
<evidence type="ECO:0000256" key="2">
    <source>
        <dbReference type="ARBA" id="ARBA00023015"/>
    </source>
</evidence>
<dbReference type="CDD" id="cd05466">
    <property type="entry name" value="PBP2_LTTR_substrate"/>
    <property type="match status" value="1"/>
</dbReference>
<dbReference type="AlphaFoldDB" id="A0A1H8ZYN3"/>
<dbReference type="PRINTS" id="PR00039">
    <property type="entry name" value="HTHLYSR"/>
</dbReference>
<dbReference type="Gene3D" id="1.10.10.10">
    <property type="entry name" value="Winged helix-like DNA-binding domain superfamily/Winged helix DNA-binding domain"/>
    <property type="match status" value="1"/>
</dbReference>
<dbReference type="PANTHER" id="PTHR30126:SF81">
    <property type="entry name" value="HTH-TYPE TRANSCRIPTIONAL REGULATOR ILVY"/>
    <property type="match status" value="1"/>
</dbReference>
<dbReference type="PROSITE" id="PS50931">
    <property type="entry name" value="HTH_LYSR"/>
    <property type="match status" value="1"/>
</dbReference>
<keyword evidence="7" id="KW-1185">Reference proteome</keyword>
<sequence>MDTQFLKAFVEIADCGSFTQAAERLHLSQPAISKRVTALEEQIGHALFDRVGRRISLTDAGRMLLPYARQVLQQIEDGKRALSHLHEEIGGRLSIGTSHHIGLHRLPPVLRRYTQDYPSVDLDIHFMDSEVACEAVLAGKLELGIVTLPTQPLPQLQQQMVWPDPLAVVVGRHHPLAGRRKLSLRELAEHPAVLPDQATYTHRIVTAELQRLGATPRVRLATNYLETLKMLAAIGLGWSVLPASMLDDSLCVLKIPELSVQRELGLVWHEKRAISAAAQALIALLPEHRERTGRR</sequence>
<reference evidence="7" key="1">
    <citation type="submission" date="2016-10" db="EMBL/GenBank/DDBJ databases">
        <authorList>
            <person name="Varghese N."/>
            <person name="Submissions S."/>
        </authorList>
    </citation>
    <scope>NUCLEOTIDE SEQUENCE [LARGE SCALE GENOMIC DNA]</scope>
    <source>
        <strain evidence="7">DSM 25927</strain>
    </source>
</reference>
<feature type="domain" description="HTH lysR-type" evidence="5">
    <location>
        <begin position="1"/>
        <end position="58"/>
    </location>
</feature>
<evidence type="ECO:0000313" key="6">
    <source>
        <dbReference type="EMBL" id="SEP69616.1"/>
    </source>
</evidence>
<evidence type="ECO:0000256" key="1">
    <source>
        <dbReference type="ARBA" id="ARBA00009437"/>
    </source>
</evidence>
<keyword evidence="2" id="KW-0805">Transcription regulation</keyword>
<evidence type="ECO:0000256" key="3">
    <source>
        <dbReference type="ARBA" id="ARBA00023125"/>
    </source>
</evidence>
<dbReference type="PANTHER" id="PTHR30126">
    <property type="entry name" value="HTH-TYPE TRANSCRIPTIONAL REGULATOR"/>
    <property type="match status" value="1"/>
</dbReference>
<gene>
    <name evidence="6" type="ORF">SAMN04488038_101213</name>
</gene>
<evidence type="ECO:0000259" key="5">
    <source>
        <dbReference type="PROSITE" id="PS50931"/>
    </source>
</evidence>
<dbReference type="EMBL" id="FOFS01000001">
    <property type="protein sequence ID" value="SEP69616.1"/>
    <property type="molecule type" value="Genomic_DNA"/>
</dbReference>
<dbReference type="SUPFAM" id="SSF46785">
    <property type="entry name" value="Winged helix' DNA-binding domain"/>
    <property type="match status" value="1"/>
</dbReference>
<proteinExistence type="inferred from homology"/>
<dbReference type="SUPFAM" id="SSF53850">
    <property type="entry name" value="Periplasmic binding protein-like II"/>
    <property type="match status" value="1"/>
</dbReference>
<dbReference type="Gene3D" id="3.40.190.290">
    <property type="match status" value="1"/>
</dbReference>
<name>A0A1H8ZYN3_9GAMM</name>
<protein>
    <submittedName>
        <fullName evidence="6">DNA-binding transcriptional regulator, LysR family</fullName>
    </submittedName>
</protein>
<keyword evidence="4" id="KW-0804">Transcription</keyword>
<dbReference type="GO" id="GO:0003700">
    <property type="term" value="F:DNA-binding transcription factor activity"/>
    <property type="evidence" value="ECO:0007669"/>
    <property type="project" value="InterPro"/>
</dbReference>
<keyword evidence="3 6" id="KW-0238">DNA-binding</keyword>
<dbReference type="InterPro" id="IPR036388">
    <property type="entry name" value="WH-like_DNA-bd_sf"/>
</dbReference>
<comment type="similarity">
    <text evidence="1">Belongs to the LysR transcriptional regulatory family.</text>
</comment>
<dbReference type="FunFam" id="1.10.10.10:FF:000001">
    <property type="entry name" value="LysR family transcriptional regulator"/>
    <property type="match status" value="1"/>
</dbReference>
<dbReference type="InterPro" id="IPR036390">
    <property type="entry name" value="WH_DNA-bd_sf"/>
</dbReference>
<dbReference type="Pfam" id="PF03466">
    <property type="entry name" value="LysR_substrate"/>
    <property type="match status" value="1"/>
</dbReference>
<dbReference type="Proteomes" id="UP000199233">
    <property type="component" value="Unassembled WGS sequence"/>
</dbReference>
<dbReference type="Pfam" id="PF00126">
    <property type="entry name" value="HTH_1"/>
    <property type="match status" value="1"/>
</dbReference>
<evidence type="ECO:0000256" key="4">
    <source>
        <dbReference type="ARBA" id="ARBA00023163"/>
    </source>
</evidence>
<evidence type="ECO:0000313" key="7">
    <source>
        <dbReference type="Proteomes" id="UP000199233"/>
    </source>
</evidence>
<dbReference type="GO" id="GO:0000976">
    <property type="term" value="F:transcription cis-regulatory region binding"/>
    <property type="evidence" value="ECO:0007669"/>
    <property type="project" value="TreeGrafter"/>
</dbReference>
<dbReference type="OrthoDB" id="9775392at2"/>
<dbReference type="STRING" id="489703.SAMN04488038_101213"/>
<dbReference type="InterPro" id="IPR000847">
    <property type="entry name" value="LysR_HTH_N"/>
</dbReference>
<organism evidence="6 7">
    <name type="scientific">Solimonas aquatica</name>
    <dbReference type="NCBI Taxonomy" id="489703"/>
    <lineage>
        <taxon>Bacteria</taxon>
        <taxon>Pseudomonadati</taxon>
        <taxon>Pseudomonadota</taxon>
        <taxon>Gammaproteobacteria</taxon>
        <taxon>Nevskiales</taxon>
        <taxon>Nevskiaceae</taxon>
        <taxon>Solimonas</taxon>
    </lineage>
</organism>
<accession>A0A1H8ZYN3</accession>
<dbReference type="InterPro" id="IPR005119">
    <property type="entry name" value="LysR_subst-bd"/>
</dbReference>